<proteinExistence type="predicted"/>
<evidence type="ECO:0000313" key="2">
    <source>
        <dbReference type="Proteomes" id="UP001575181"/>
    </source>
</evidence>
<dbReference type="EMBL" id="JBGUAW010000018">
    <property type="protein sequence ID" value="MFA9462567.1"/>
    <property type="molecule type" value="Genomic_DNA"/>
</dbReference>
<dbReference type="PANTHER" id="PTHR34655">
    <property type="entry name" value="CONSERVED WITHIN P. AEROPHILUM"/>
    <property type="match status" value="1"/>
</dbReference>
<dbReference type="InterPro" id="IPR027396">
    <property type="entry name" value="DsrEFH-like"/>
</dbReference>
<accession>A0ABV4TZ09</accession>
<evidence type="ECO:0000313" key="1">
    <source>
        <dbReference type="EMBL" id="MFA9462567.1"/>
    </source>
</evidence>
<sequence length="130" mass="13965">MADKLALIVTSGSREQLQMAAMMASVGAVSGTEVTVFLSMNAMTYFIHGREREEAPNAGEMGALLAEKKAPHFMELFQQAADLGGAKIHPCSMAVDVLGVRAEDLNPMLEPPLGLTKFMSDFQDATVLTF</sequence>
<dbReference type="RefSeq" id="WP_373657356.1">
    <property type="nucleotide sequence ID" value="NZ_JBGUAW010000018.1"/>
</dbReference>
<dbReference type="Pfam" id="PF13686">
    <property type="entry name" value="DrsE_2"/>
    <property type="match status" value="1"/>
</dbReference>
<protein>
    <submittedName>
        <fullName evidence="1">DsrE/DsrF/DrsH-like family protein</fullName>
    </submittedName>
</protein>
<reference evidence="1 2" key="1">
    <citation type="submission" date="2024-08" db="EMBL/GenBank/DDBJ databases">
        <title>Whole-genome sequencing of halo(alkali)philic microorganisms from hypersaline lakes.</title>
        <authorList>
            <person name="Sorokin D.Y."/>
            <person name="Merkel A.Y."/>
            <person name="Messina E."/>
            <person name="Yakimov M."/>
        </authorList>
    </citation>
    <scope>NUCLEOTIDE SEQUENCE [LARGE SCALE GENOMIC DNA]</scope>
    <source>
        <strain evidence="1 2">Cl-TMA</strain>
    </source>
</reference>
<organism evidence="1 2">
    <name type="scientific">Thiohalorhabdus methylotrophus</name>
    <dbReference type="NCBI Taxonomy" id="3242694"/>
    <lineage>
        <taxon>Bacteria</taxon>
        <taxon>Pseudomonadati</taxon>
        <taxon>Pseudomonadota</taxon>
        <taxon>Gammaproteobacteria</taxon>
        <taxon>Thiohalorhabdales</taxon>
        <taxon>Thiohalorhabdaceae</taxon>
        <taxon>Thiohalorhabdus</taxon>
    </lineage>
</organism>
<gene>
    <name evidence="1" type="ORF">ACERLL_17320</name>
</gene>
<dbReference type="Proteomes" id="UP001575181">
    <property type="component" value="Unassembled WGS sequence"/>
</dbReference>
<dbReference type="Gene3D" id="3.40.1260.10">
    <property type="entry name" value="DsrEFH-like"/>
    <property type="match status" value="2"/>
</dbReference>
<dbReference type="PANTHER" id="PTHR34655:SF1">
    <property type="match status" value="1"/>
</dbReference>
<dbReference type="InterPro" id="IPR032836">
    <property type="entry name" value="DsrE2-like"/>
</dbReference>
<keyword evidence="2" id="KW-1185">Reference proteome</keyword>
<dbReference type="SUPFAM" id="SSF75169">
    <property type="entry name" value="DsrEFH-like"/>
    <property type="match status" value="1"/>
</dbReference>
<name>A0ABV4TZ09_9GAMM</name>
<comment type="caution">
    <text evidence="1">The sequence shown here is derived from an EMBL/GenBank/DDBJ whole genome shotgun (WGS) entry which is preliminary data.</text>
</comment>